<dbReference type="CDD" id="cd05672">
    <property type="entry name" value="M20_ACY1L2-like"/>
    <property type="match status" value="1"/>
</dbReference>
<sequence>MVMLPIFGVSSSVDASVLRQELHAWMKEPHSFALCALLRGFYKIQRLSESEWNSPGFSLPCILVRTNNTMTAIPLLETSSDNPAYTVEGKPDNGLEKKAREIVASTVERLEQDLFALNRAIHLHPETCYEEIFAHATLTDFLETQGFHTQRHAYGLDTSFSAECGLGGRLVIFCAEYDALPGIGHGCGHNLIATASVAAFVSAATALMAAGVAGRVRILGTPAEEGGGGKVKLIQAGAFSEDVSAAIMCHALPLHQIKAGWSGTAGFRTMASRRFHVEFHGRNAHAGSQPWGGINALDAAVGAYSAVSMLRQHIRPFERIQGIIEDGGQVPNVIPDYSRMAWGLRSSSVREVDALYERVKSCMDGAATASGCTVQFTPMAPYMELRVNHTLCKEYISEMELMGEKILLQDDEPSCAGTDMGNVSHIVPGFHGIFGIPTPLGVPVHHRSFADAAATTQAHDATLRSAKAMAMLAFKVLTNLETAANINFDFVQGQNPELEVAVFDSFID</sequence>
<dbReference type="Gene3D" id="3.30.70.360">
    <property type="match status" value="1"/>
</dbReference>
<dbReference type="InterPro" id="IPR002933">
    <property type="entry name" value="Peptidase_M20"/>
</dbReference>
<dbReference type="Pfam" id="PF07687">
    <property type="entry name" value="M20_dimer"/>
    <property type="match status" value="1"/>
</dbReference>
<dbReference type="SUPFAM" id="SSF55031">
    <property type="entry name" value="Bacterial exopeptidase dimerisation domain"/>
    <property type="match status" value="1"/>
</dbReference>
<feature type="domain" description="Peptidase M20 dimerisation" evidence="2">
    <location>
        <begin position="274"/>
        <end position="364"/>
    </location>
</feature>
<evidence type="ECO:0000259" key="2">
    <source>
        <dbReference type="Pfam" id="PF07687"/>
    </source>
</evidence>
<dbReference type="PANTHER" id="PTHR30575">
    <property type="entry name" value="PEPTIDASE M20"/>
    <property type="match status" value="1"/>
</dbReference>
<dbReference type="InterPro" id="IPR017439">
    <property type="entry name" value="Amidohydrolase"/>
</dbReference>
<gene>
    <name evidence="3" type="ORF">NKR23_g8786</name>
</gene>
<reference evidence="3" key="1">
    <citation type="submission" date="2022-07" db="EMBL/GenBank/DDBJ databases">
        <title>Fungi with potential for degradation of polypropylene.</title>
        <authorList>
            <person name="Gostincar C."/>
        </authorList>
    </citation>
    <scope>NUCLEOTIDE SEQUENCE</scope>
    <source>
        <strain evidence="3">EXF-13308</strain>
    </source>
</reference>
<dbReference type="EMBL" id="JANBVO010000032">
    <property type="protein sequence ID" value="KAJ9137954.1"/>
    <property type="molecule type" value="Genomic_DNA"/>
</dbReference>
<dbReference type="GO" id="GO:0016805">
    <property type="term" value="F:dipeptidase activity"/>
    <property type="evidence" value="ECO:0007669"/>
    <property type="project" value="TreeGrafter"/>
</dbReference>
<dbReference type="FunFam" id="3.30.70.360:FF:000004">
    <property type="entry name" value="Peptidase M20 domain-containing protein 2"/>
    <property type="match status" value="1"/>
</dbReference>
<accession>A0AA38R742</accession>
<dbReference type="PANTHER" id="PTHR30575:SF0">
    <property type="entry name" value="XAA-ARG DIPEPTIDASE"/>
    <property type="match status" value="1"/>
</dbReference>
<dbReference type="NCBIfam" id="TIGR01891">
    <property type="entry name" value="amidohydrolases"/>
    <property type="match status" value="1"/>
</dbReference>
<dbReference type="Pfam" id="PF01546">
    <property type="entry name" value="Peptidase_M20"/>
    <property type="match status" value="1"/>
</dbReference>
<proteinExistence type="inferred from homology"/>
<evidence type="ECO:0000256" key="1">
    <source>
        <dbReference type="ARBA" id="ARBA00006247"/>
    </source>
</evidence>
<dbReference type="Proteomes" id="UP001174694">
    <property type="component" value="Unassembled WGS sequence"/>
</dbReference>
<evidence type="ECO:0000313" key="3">
    <source>
        <dbReference type="EMBL" id="KAJ9137954.1"/>
    </source>
</evidence>
<dbReference type="SUPFAM" id="SSF53187">
    <property type="entry name" value="Zn-dependent exopeptidases"/>
    <property type="match status" value="1"/>
</dbReference>
<organism evidence="3 4">
    <name type="scientific">Pleurostoma richardsiae</name>
    <dbReference type="NCBI Taxonomy" id="41990"/>
    <lineage>
        <taxon>Eukaryota</taxon>
        <taxon>Fungi</taxon>
        <taxon>Dikarya</taxon>
        <taxon>Ascomycota</taxon>
        <taxon>Pezizomycotina</taxon>
        <taxon>Sordariomycetes</taxon>
        <taxon>Sordariomycetidae</taxon>
        <taxon>Calosphaeriales</taxon>
        <taxon>Pleurostomataceae</taxon>
        <taxon>Pleurostoma</taxon>
    </lineage>
</organism>
<dbReference type="AlphaFoldDB" id="A0AA38R742"/>
<evidence type="ECO:0000313" key="4">
    <source>
        <dbReference type="Proteomes" id="UP001174694"/>
    </source>
</evidence>
<dbReference type="Gene3D" id="3.40.630.10">
    <property type="entry name" value="Zn peptidases"/>
    <property type="match status" value="1"/>
</dbReference>
<name>A0AA38R742_9PEZI</name>
<comment type="similarity">
    <text evidence="1">Belongs to the peptidase M20A family.</text>
</comment>
<comment type="caution">
    <text evidence="3">The sequence shown here is derived from an EMBL/GenBank/DDBJ whole genome shotgun (WGS) entry which is preliminary data.</text>
</comment>
<protein>
    <submittedName>
        <fullName evidence="3">Peptidase M20 domain-containing protein 2</fullName>
    </submittedName>
</protein>
<dbReference type="InterPro" id="IPR052030">
    <property type="entry name" value="Peptidase_M20/M20A_hydrolases"/>
</dbReference>
<dbReference type="InterPro" id="IPR011650">
    <property type="entry name" value="Peptidase_M20_dimer"/>
</dbReference>
<keyword evidence="4" id="KW-1185">Reference proteome</keyword>
<dbReference type="InterPro" id="IPR036264">
    <property type="entry name" value="Bact_exopeptidase_dim_dom"/>
</dbReference>